<reference evidence="2 3" key="1">
    <citation type="journal article" date="2013" name="PLoS Genet.">
        <title>Comparative genome structure, secondary metabolite, and effector coding capacity across Cochliobolus pathogens.</title>
        <authorList>
            <person name="Condon B.J."/>
            <person name="Leng Y."/>
            <person name="Wu D."/>
            <person name="Bushley K.E."/>
            <person name="Ohm R.A."/>
            <person name="Otillar R."/>
            <person name="Martin J."/>
            <person name="Schackwitz W."/>
            <person name="Grimwood J."/>
            <person name="MohdZainudin N."/>
            <person name="Xue C."/>
            <person name="Wang R."/>
            <person name="Manning V.A."/>
            <person name="Dhillon B."/>
            <person name="Tu Z.J."/>
            <person name="Steffenson B.J."/>
            <person name="Salamov A."/>
            <person name="Sun H."/>
            <person name="Lowry S."/>
            <person name="LaButti K."/>
            <person name="Han J."/>
            <person name="Copeland A."/>
            <person name="Lindquist E."/>
            <person name="Barry K."/>
            <person name="Schmutz J."/>
            <person name="Baker S.E."/>
            <person name="Ciuffetti L.M."/>
            <person name="Grigoriev I.V."/>
            <person name="Zhong S."/>
            <person name="Turgeon B.G."/>
        </authorList>
    </citation>
    <scope>NUCLEOTIDE SEQUENCE [LARGE SCALE GENOMIC DNA]</scope>
    <source>
        <strain evidence="2 3">26-R-13</strain>
    </source>
</reference>
<accession>W6XZY4</accession>
<feature type="compositionally biased region" description="Acidic residues" evidence="1">
    <location>
        <begin position="208"/>
        <end position="219"/>
    </location>
</feature>
<evidence type="ECO:0000313" key="2">
    <source>
        <dbReference type="EMBL" id="EUC30880.1"/>
    </source>
</evidence>
<feature type="region of interest" description="Disordered" evidence="1">
    <location>
        <begin position="752"/>
        <end position="820"/>
    </location>
</feature>
<feature type="compositionally biased region" description="Basic and acidic residues" evidence="1">
    <location>
        <begin position="144"/>
        <end position="153"/>
    </location>
</feature>
<feature type="region of interest" description="Disordered" evidence="1">
    <location>
        <begin position="99"/>
        <end position="296"/>
    </location>
</feature>
<feature type="compositionally biased region" description="Polar residues" evidence="1">
    <location>
        <begin position="524"/>
        <end position="540"/>
    </location>
</feature>
<evidence type="ECO:0000313" key="3">
    <source>
        <dbReference type="Proteomes" id="UP000053841"/>
    </source>
</evidence>
<dbReference type="KEGG" id="bze:COCCADRAFT_102734"/>
<feature type="compositionally biased region" description="Polar residues" evidence="1">
    <location>
        <begin position="560"/>
        <end position="585"/>
    </location>
</feature>
<dbReference type="OrthoDB" id="3941134at2759"/>
<feature type="compositionally biased region" description="Low complexity" evidence="1">
    <location>
        <begin position="284"/>
        <end position="296"/>
    </location>
</feature>
<dbReference type="EMBL" id="KI964684">
    <property type="protein sequence ID" value="EUC30880.1"/>
    <property type="molecule type" value="Genomic_DNA"/>
</dbReference>
<feature type="compositionally biased region" description="Basic and acidic residues" evidence="1">
    <location>
        <begin position="192"/>
        <end position="207"/>
    </location>
</feature>
<dbReference type="GeneID" id="19142625"/>
<protein>
    <submittedName>
        <fullName evidence="2">Uncharacterized protein</fullName>
    </submittedName>
</protein>
<feature type="region of interest" description="Disordered" evidence="1">
    <location>
        <begin position="1"/>
        <end position="85"/>
    </location>
</feature>
<dbReference type="HOGENOM" id="CLU_326009_0_0_1"/>
<keyword evidence="3" id="KW-1185">Reference proteome</keyword>
<feature type="compositionally biased region" description="Basic and acidic residues" evidence="1">
    <location>
        <begin position="245"/>
        <end position="265"/>
    </location>
</feature>
<dbReference type="Proteomes" id="UP000053841">
    <property type="component" value="Unassembled WGS sequence"/>
</dbReference>
<name>W6XZY4_COCC2</name>
<feature type="compositionally biased region" description="Polar residues" evidence="1">
    <location>
        <begin position="103"/>
        <end position="136"/>
    </location>
</feature>
<feature type="region of interest" description="Disordered" evidence="1">
    <location>
        <begin position="509"/>
        <end position="601"/>
    </location>
</feature>
<sequence>MDHWGDPWADSNVEQQKTPNKNPVISPPPPTLAPAPVLLNGFLDDAGWGNEDESFGDWSAPTGIGAPSVAHVDTRLPSPSPLRNHNVAEDTFHWRIDEGVKDTISNTEETWAGQNGDSPDLDNGTSDTSETSTTIQADADADADPERNAKDAATRSQPDDNDSARPSTSQSKISRHEAPIESSRTSLEDEEAIAKHTAEEVEAKEDHENVDEKEDEEEEHGSSSDSDSTEDEYGTSTADTLLTESLHDRSDATEDAASDSKEDMPRNSTSSRTEPAPASPPIPASLTTSTTTAIPPIGRYQLDATLLDELLPSKKNEVELDEAPEDPIYSTSGRKAWYRLTRKQTMKEFNSGNSDDSYVRVTWPGSQVRSEVHKTVARWAREDRMSGTGPGARASFYWDTPAPVEPRIPKGHQRTKTSVPTERINAPMRQSLPPMATNTAAAFNWASPTSTGNPWNQDNPSLNSVVSLPTSKPTAIRNEQTQNSRPVSMDLVHSVGERPGSTVISLETPNVANTIPPPPPTTTSADSWGDTSALDTNTAVPKQIANVPDDEDDDWGEMISSPTTFSPVSAFPNSISATPDNTVSTLDPAPDKSPLEDSSADAMHAASIVRLKSTISPTSAVFGRKSFVPFGAEHGPIGPGILKPVKRPVASTPEKPKPEALSVPLRATPPRQAQETTLVREVEKTSDVKTKDPEPSANDVVDDFSVFETSTLKSGPVQPMTPPRAPAKPEPIVDSWADADFSIFESAPPTAIAQPKAKYEPGDPFSVFQTPPPRPNSAASSAKTFTRSSPPRIVTPPAIQPLTGATNSAQRRKNEEEKTIRDILAGLPDLSYMLR</sequence>
<feature type="compositionally biased region" description="Basic and acidic residues" evidence="1">
    <location>
        <begin position="678"/>
        <end position="694"/>
    </location>
</feature>
<evidence type="ECO:0000256" key="1">
    <source>
        <dbReference type="SAM" id="MobiDB-lite"/>
    </source>
</evidence>
<proteinExistence type="predicted"/>
<feature type="region of interest" description="Disordered" evidence="1">
    <location>
        <begin position="382"/>
        <end position="419"/>
    </location>
</feature>
<feature type="compositionally biased region" description="Pro residues" evidence="1">
    <location>
        <begin position="719"/>
        <end position="729"/>
    </location>
</feature>
<dbReference type="AlphaFoldDB" id="W6XZY4"/>
<organism evidence="2 3">
    <name type="scientific">Cochliobolus carbonum (strain 26-R-13)</name>
    <name type="common">Maize leaf spot fungus</name>
    <name type="synonym">Bipolaris zeicola</name>
    <dbReference type="NCBI Taxonomy" id="930089"/>
    <lineage>
        <taxon>Eukaryota</taxon>
        <taxon>Fungi</taxon>
        <taxon>Dikarya</taxon>
        <taxon>Ascomycota</taxon>
        <taxon>Pezizomycotina</taxon>
        <taxon>Dothideomycetes</taxon>
        <taxon>Pleosporomycetidae</taxon>
        <taxon>Pleosporales</taxon>
        <taxon>Pleosporineae</taxon>
        <taxon>Pleosporaceae</taxon>
        <taxon>Bipolaris</taxon>
    </lineage>
</organism>
<dbReference type="RefSeq" id="XP_007714829.1">
    <property type="nucleotide sequence ID" value="XM_007716639.1"/>
</dbReference>
<dbReference type="eggNOG" id="ENOG502SBSC">
    <property type="taxonomic scope" value="Eukaryota"/>
</dbReference>
<feature type="region of interest" description="Disordered" evidence="1">
    <location>
        <begin position="639"/>
        <end position="732"/>
    </location>
</feature>
<gene>
    <name evidence="2" type="ORF">COCCADRAFT_102734</name>
</gene>